<evidence type="ECO:0000313" key="1">
    <source>
        <dbReference type="EMBL" id="MDP9727197.1"/>
    </source>
</evidence>
<protein>
    <submittedName>
        <fullName evidence="1">Uncharacterized protein</fullName>
    </submittedName>
</protein>
<keyword evidence="2" id="KW-1185">Reference proteome</keyword>
<dbReference type="EMBL" id="JAURUO010000001">
    <property type="protein sequence ID" value="MDP9727197.1"/>
    <property type="molecule type" value="Genomic_DNA"/>
</dbReference>
<proteinExistence type="predicted"/>
<name>A0ABT9LSE7_9BACL</name>
<dbReference type="RefSeq" id="WP_072874280.1">
    <property type="nucleotide sequence ID" value="NZ_JAURUO010000001.1"/>
</dbReference>
<gene>
    <name evidence="1" type="ORF">J2S04_000119</name>
</gene>
<dbReference type="Proteomes" id="UP001229209">
    <property type="component" value="Unassembled WGS sequence"/>
</dbReference>
<accession>A0ABT9LSE7</accession>
<sequence length="84" mass="9667">MRMSLQILFRQMDIQMAQENCGVFVGQIHVSGLDSSGKQNIVHDSMLGSVNYLYQNVQIVNDRDIFVDGFIQDQDMKPQWSKTQ</sequence>
<organism evidence="1 2">
    <name type="scientific">Alicyclobacillus tolerans</name>
    <dbReference type="NCBI Taxonomy" id="90970"/>
    <lineage>
        <taxon>Bacteria</taxon>
        <taxon>Bacillati</taxon>
        <taxon>Bacillota</taxon>
        <taxon>Bacilli</taxon>
        <taxon>Bacillales</taxon>
        <taxon>Alicyclobacillaceae</taxon>
        <taxon>Alicyclobacillus</taxon>
    </lineage>
</organism>
<comment type="caution">
    <text evidence="1">The sequence shown here is derived from an EMBL/GenBank/DDBJ whole genome shotgun (WGS) entry which is preliminary data.</text>
</comment>
<evidence type="ECO:0000313" key="2">
    <source>
        <dbReference type="Proteomes" id="UP001229209"/>
    </source>
</evidence>
<reference evidence="1 2" key="1">
    <citation type="submission" date="2023-07" db="EMBL/GenBank/DDBJ databases">
        <title>Genomic Encyclopedia of Type Strains, Phase IV (KMG-IV): sequencing the most valuable type-strain genomes for metagenomic binning, comparative biology and taxonomic classification.</title>
        <authorList>
            <person name="Goeker M."/>
        </authorList>
    </citation>
    <scope>NUCLEOTIDE SEQUENCE [LARGE SCALE GENOMIC DNA]</scope>
    <source>
        <strain evidence="1 2">DSM 25924</strain>
    </source>
</reference>